<accession>A0A1I6FPA3</accession>
<name>A0A1I6FPA3_9RHOB</name>
<dbReference type="EMBL" id="FOYP01000001">
    <property type="protein sequence ID" value="SFR31771.1"/>
    <property type="molecule type" value="Genomic_DNA"/>
</dbReference>
<dbReference type="PROSITE" id="PS51186">
    <property type="entry name" value="GNAT"/>
    <property type="match status" value="1"/>
</dbReference>
<dbReference type="GO" id="GO:0016747">
    <property type="term" value="F:acyltransferase activity, transferring groups other than amino-acyl groups"/>
    <property type="evidence" value="ECO:0007669"/>
    <property type="project" value="InterPro"/>
</dbReference>
<evidence type="ECO:0000313" key="3">
    <source>
        <dbReference type="Proteomes" id="UP000199478"/>
    </source>
</evidence>
<proteinExistence type="predicted"/>
<organism evidence="2 3">
    <name type="scientific">Yoonia tamlensis</name>
    <dbReference type="NCBI Taxonomy" id="390270"/>
    <lineage>
        <taxon>Bacteria</taxon>
        <taxon>Pseudomonadati</taxon>
        <taxon>Pseudomonadota</taxon>
        <taxon>Alphaproteobacteria</taxon>
        <taxon>Rhodobacterales</taxon>
        <taxon>Paracoccaceae</taxon>
        <taxon>Yoonia</taxon>
    </lineage>
</organism>
<feature type="domain" description="N-acetyltransferase" evidence="1">
    <location>
        <begin position="1"/>
        <end position="165"/>
    </location>
</feature>
<dbReference type="InterPro" id="IPR000182">
    <property type="entry name" value="GNAT_dom"/>
</dbReference>
<evidence type="ECO:0000259" key="1">
    <source>
        <dbReference type="PROSITE" id="PS51186"/>
    </source>
</evidence>
<protein>
    <submittedName>
        <fullName evidence="2">Acetyltransferase (GNAT) family protein</fullName>
    </submittedName>
</protein>
<dbReference type="InterPro" id="IPR016181">
    <property type="entry name" value="Acyl_CoA_acyltransferase"/>
</dbReference>
<dbReference type="Pfam" id="PF00583">
    <property type="entry name" value="Acetyltransf_1"/>
    <property type="match status" value="1"/>
</dbReference>
<dbReference type="CDD" id="cd04301">
    <property type="entry name" value="NAT_SF"/>
    <property type="match status" value="1"/>
</dbReference>
<evidence type="ECO:0000313" key="2">
    <source>
        <dbReference type="EMBL" id="SFR31771.1"/>
    </source>
</evidence>
<dbReference type="STRING" id="390270.SAMN04488005_0174"/>
<dbReference type="AlphaFoldDB" id="A0A1I6FPA3"/>
<keyword evidence="3" id="KW-1185">Reference proteome</keyword>
<dbReference type="SUPFAM" id="SSF55729">
    <property type="entry name" value="Acyl-CoA N-acyltransferases (Nat)"/>
    <property type="match status" value="1"/>
</dbReference>
<dbReference type="RefSeq" id="WP_090195201.1">
    <property type="nucleotide sequence ID" value="NZ_FOYP01000001.1"/>
</dbReference>
<keyword evidence="2" id="KW-0808">Transferase</keyword>
<sequence length="165" mass="17813">MTPYRVNARDTVVADVLALIQDSFAYMDGVVDPPSSVHQMTLDNLRDTAGKAELWAIGRPPQCCAILTPNSGTLYIGKLATAAGMRGQGLGRGMIRHAQIRATALGLTSLTLETRIELCANHAAFAAMGFVESARSCHKGFDRHTSITFTRPVPRDTVALKETTR</sequence>
<dbReference type="Proteomes" id="UP000199478">
    <property type="component" value="Unassembled WGS sequence"/>
</dbReference>
<reference evidence="3" key="1">
    <citation type="submission" date="2016-10" db="EMBL/GenBank/DDBJ databases">
        <authorList>
            <person name="Varghese N."/>
            <person name="Submissions S."/>
        </authorList>
    </citation>
    <scope>NUCLEOTIDE SEQUENCE [LARGE SCALE GENOMIC DNA]</scope>
    <source>
        <strain evidence="3">DSM 26879</strain>
    </source>
</reference>
<gene>
    <name evidence="2" type="ORF">SAMN04488005_0174</name>
</gene>
<dbReference type="Gene3D" id="3.40.630.30">
    <property type="match status" value="1"/>
</dbReference>